<feature type="domain" description="DUF6460" evidence="2">
    <location>
        <begin position="64"/>
        <end position="98"/>
    </location>
</feature>
<gene>
    <name evidence="3" type="ORF">DW352_14845</name>
</gene>
<dbReference type="AlphaFoldDB" id="A0A345ZXN8"/>
<feature type="transmembrane region" description="Helical" evidence="1">
    <location>
        <begin position="28"/>
        <end position="48"/>
    </location>
</feature>
<dbReference type="InterPro" id="IPR045594">
    <property type="entry name" value="DUF6460"/>
</dbReference>
<organism evidence="3 4">
    <name type="scientific">Pseudolabrys taiwanensis</name>
    <dbReference type="NCBI Taxonomy" id="331696"/>
    <lineage>
        <taxon>Bacteria</taxon>
        <taxon>Pseudomonadati</taxon>
        <taxon>Pseudomonadota</taxon>
        <taxon>Alphaproteobacteria</taxon>
        <taxon>Hyphomicrobiales</taxon>
        <taxon>Xanthobacteraceae</taxon>
        <taxon>Pseudolabrys</taxon>
    </lineage>
</organism>
<evidence type="ECO:0000256" key="1">
    <source>
        <dbReference type="SAM" id="Phobius"/>
    </source>
</evidence>
<evidence type="ECO:0000259" key="2">
    <source>
        <dbReference type="Pfam" id="PF20061"/>
    </source>
</evidence>
<dbReference type="OrthoDB" id="8480887at2"/>
<keyword evidence="1" id="KW-0472">Membrane</keyword>
<keyword evidence="1" id="KW-1133">Transmembrane helix</keyword>
<keyword evidence="1" id="KW-0812">Transmembrane</keyword>
<feature type="transmembrane region" description="Helical" evidence="1">
    <location>
        <begin position="75"/>
        <end position="96"/>
    </location>
</feature>
<dbReference type="Pfam" id="PF20061">
    <property type="entry name" value="DUF6460"/>
    <property type="match status" value="1"/>
</dbReference>
<accession>A0A345ZXN8</accession>
<dbReference type="Proteomes" id="UP000254889">
    <property type="component" value="Chromosome"/>
</dbReference>
<protein>
    <recommendedName>
        <fullName evidence="2">DUF6460 domain-containing protein</fullName>
    </recommendedName>
</protein>
<sequence length="102" mass="11462">MPNEMQRTEPPVANDSVTKFLGGSPLAVLVRLILVSVLVGVVLAALGLDPFDIVRSIERLIRSIWNMGFDAVRWLWRYFLLGAVIVIPIWIIIRLVNAPRGR</sequence>
<dbReference type="EMBL" id="CP031417">
    <property type="protein sequence ID" value="AXK81685.1"/>
    <property type="molecule type" value="Genomic_DNA"/>
</dbReference>
<proteinExistence type="predicted"/>
<name>A0A345ZXN8_9HYPH</name>
<reference evidence="3 4" key="1">
    <citation type="submission" date="2018-07" db="EMBL/GenBank/DDBJ databases">
        <authorList>
            <person name="Quirk P.G."/>
            <person name="Krulwich T.A."/>
        </authorList>
    </citation>
    <scope>NUCLEOTIDE SEQUENCE [LARGE SCALE GENOMIC DNA]</scope>
    <source>
        <strain evidence="3 4">CC-BB4</strain>
    </source>
</reference>
<dbReference type="RefSeq" id="WP_115692064.1">
    <property type="nucleotide sequence ID" value="NZ_CP031417.1"/>
</dbReference>
<keyword evidence="4" id="KW-1185">Reference proteome</keyword>
<dbReference type="KEGG" id="ptaw:DW352_14845"/>
<evidence type="ECO:0000313" key="3">
    <source>
        <dbReference type="EMBL" id="AXK81685.1"/>
    </source>
</evidence>
<evidence type="ECO:0000313" key="4">
    <source>
        <dbReference type="Proteomes" id="UP000254889"/>
    </source>
</evidence>